<sequence>MRSLTTTNASDAFRQAHKKFLFIVQPFQPCGQRSSQPRHPQEDSFVFDNDGSIPQQECTPGPQTGRQEHLRAISQVPSSIYFSNPPPRPPSNGQFTP</sequence>
<dbReference type="AlphaFoldDB" id="A0A9Q3BZE2"/>
<dbReference type="EMBL" id="AVOT02003424">
    <property type="protein sequence ID" value="MBW0473490.1"/>
    <property type="molecule type" value="Genomic_DNA"/>
</dbReference>
<evidence type="ECO:0000256" key="1">
    <source>
        <dbReference type="SAM" id="MobiDB-lite"/>
    </source>
</evidence>
<keyword evidence="3" id="KW-1185">Reference proteome</keyword>
<accession>A0A9Q3BZE2</accession>
<reference evidence="2" key="1">
    <citation type="submission" date="2021-03" db="EMBL/GenBank/DDBJ databases">
        <title>Draft genome sequence of rust myrtle Austropuccinia psidii MF-1, a brazilian biotype.</title>
        <authorList>
            <person name="Quecine M.C."/>
            <person name="Pachon D.M.R."/>
            <person name="Bonatelli M.L."/>
            <person name="Correr F.H."/>
            <person name="Franceschini L.M."/>
            <person name="Leite T.F."/>
            <person name="Margarido G.R.A."/>
            <person name="Almeida C.A."/>
            <person name="Ferrarezi J.A."/>
            <person name="Labate C.A."/>
        </authorList>
    </citation>
    <scope>NUCLEOTIDE SEQUENCE</scope>
    <source>
        <strain evidence="2">MF-1</strain>
    </source>
</reference>
<feature type="region of interest" description="Disordered" evidence="1">
    <location>
        <begin position="29"/>
        <end position="97"/>
    </location>
</feature>
<evidence type="ECO:0000313" key="2">
    <source>
        <dbReference type="EMBL" id="MBW0473490.1"/>
    </source>
</evidence>
<protein>
    <submittedName>
        <fullName evidence="2">Uncharacterized protein</fullName>
    </submittedName>
</protein>
<dbReference type="Proteomes" id="UP000765509">
    <property type="component" value="Unassembled WGS sequence"/>
</dbReference>
<proteinExistence type="predicted"/>
<gene>
    <name evidence="2" type="ORF">O181_013205</name>
</gene>
<organism evidence="2 3">
    <name type="scientific">Austropuccinia psidii MF-1</name>
    <dbReference type="NCBI Taxonomy" id="1389203"/>
    <lineage>
        <taxon>Eukaryota</taxon>
        <taxon>Fungi</taxon>
        <taxon>Dikarya</taxon>
        <taxon>Basidiomycota</taxon>
        <taxon>Pucciniomycotina</taxon>
        <taxon>Pucciniomycetes</taxon>
        <taxon>Pucciniales</taxon>
        <taxon>Sphaerophragmiaceae</taxon>
        <taxon>Austropuccinia</taxon>
    </lineage>
</organism>
<evidence type="ECO:0000313" key="3">
    <source>
        <dbReference type="Proteomes" id="UP000765509"/>
    </source>
</evidence>
<feature type="compositionally biased region" description="Polar residues" evidence="1">
    <location>
        <begin position="52"/>
        <end position="65"/>
    </location>
</feature>
<name>A0A9Q3BZE2_9BASI</name>
<comment type="caution">
    <text evidence="2">The sequence shown here is derived from an EMBL/GenBank/DDBJ whole genome shotgun (WGS) entry which is preliminary data.</text>
</comment>